<feature type="region of interest" description="Disordered" evidence="1">
    <location>
        <begin position="1"/>
        <end position="25"/>
    </location>
</feature>
<evidence type="ECO:0000313" key="2">
    <source>
        <dbReference type="EMBL" id="KIJ36530.1"/>
    </source>
</evidence>
<evidence type="ECO:0000256" key="1">
    <source>
        <dbReference type="SAM" id="MobiDB-lite"/>
    </source>
</evidence>
<keyword evidence="3" id="KW-1185">Reference proteome</keyword>
<dbReference type="EMBL" id="KN837177">
    <property type="protein sequence ID" value="KIJ36530.1"/>
    <property type="molecule type" value="Genomic_DNA"/>
</dbReference>
<protein>
    <submittedName>
        <fullName evidence="2">Uncharacterized protein</fullName>
    </submittedName>
</protein>
<organism evidence="2 3">
    <name type="scientific">Sphaerobolus stellatus (strain SS14)</name>
    <dbReference type="NCBI Taxonomy" id="990650"/>
    <lineage>
        <taxon>Eukaryota</taxon>
        <taxon>Fungi</taxon>
        <taxon>Dikarya</taxon>
        <taxon>Basidiomycota</taxon>
        <taxon>Agaricomycotina</taxon>
        <taxon>Agaricomycetes</taxon>
        <taxon>Phallomycetidae</taxon>
        <taxon>Geastrales</taxon>
        <taxon>Sphaerobolaceae</taxon>
        <taxon>Sphaerobolus</taxon>
    </lineage>
</organism>
<dbReference type="AlphaFoldDB" id="A0A0C9VG04"/>
<feature type="compositionally biased region" description="Pro residues" evidence="1">
    <location>
        <begin position="9"/>
        <end position="18"/>
    </location>
</feature>
<proteinExistence type="predicted"/>
<accession>A0A0C9VG04</accession>
<dbReference type="HOGENOM" id="CLU_2414698_0_0_1"/>
<name>A0A0C9VG04_SPHS4</name>
<reference evidence="2 3" key="1">
    <citation type="submission" date="2014-06" db="EMBL/GenBank/DDBJ databases">
        <title>Evolutionary Origins and Diversification of the Mycorrhizal Mutualists.</title>
        <authorList>
            <consortium name="DOE Joint Genome Institute"/>
            <consortium name="Mycorrhizal Genomics Consortium"/>
            <person name="Kohler A."/>
            <person name="Kuo A."/>
            <person name="Nagy L.G."/>
            <person name="Floudas D."/>
            <person name="Copeland A."/>
            <person name="Barry K.W."/>
            <person name="Cichocki N."/>
            <person name="Veneault-Fourrey C."/>
            <person name="LaButti K."/>
            <person name="Lindquist E.A."/>
            <person name="Lipzen A."/>
            <person name="Lundell T."/>
            <person name="Morin E."/>
            <person name="Murat C."/>
            <person name="Riley R."/>
            <person name="Ohm R."/>
            <person name="Sun H."/>
            <person name="Tunlid A."/>
            <person name="Henrissat B."/>
            <person name="Grigoriev I.V."/>
            <person name="Hibbett D.S."/>
            <person name="Martin F."/>
        </authorList>
    </citation>
    <scope>NUCLEOTIDE SEQUENCE [LARGE SCALE GENOMIC DNA]</scope>
    <source>
        <strain evidence="2 3">SS14</strain>
    </source>
</reference>
<evidence type="ECO:0000313" key="3">
    <source>
        <dbReference type="Proteomes" id="UP000054279"/>
    </source>
</evidence>
<dbReference type="Proteomes" id="UP000054279">
    <property type="component" value="Unassembled WGS sequence"/>
</dbReference>
<gene>
    <name evidence="2" type="ORF">M422DRAFT_261091</name>
</gene>
<sequence length="92" mass="10045">MSPSHSAPPFCPHSPANPTPKEKGPHLKVKVAPLLSVSLSLCFSVRTATFQPLKGTYRPRKRSAHYGGLPREAIFEINTMKKAGEFKMDGLA</sequence>